<organism evidence="2">
    <name type="scientific">Tanacetum cinerariifolium</name>
    <name type="common">Dalmatian daisy</name>
    <name type="synonym">Chrysanthemum cinerariifolium</name>
    <dbReference type="NCBI Taxonomy" id="118510"/>
    <lineage>
        <taxon>Eukaryota</taxon>
        <taxon>Viridiplantae</taxon>
        <taxon>Streptophyta</taxon>
        <taxon>Embryophyta</taxon>
        <taxon>Tracheophyta</taxon>
        <taxon>Spermatophyta</taxon>
        <taxon>Magnoliopsida</taxon>
        <taxon>eudicotyledons</taxon>
        <taxon>Gunneridae</taxon>
        <taxon>Pentapetalae</taxon>
        <taxon>asterids</taxon>
        <taxon>campanulids</taxon>
        <taxon>Asterales</taxon>
        <taxon>Asteraceae</taxon>
        <taxon>Asteroideae</taxon>
        <taxon>Anthemideae</taxon>
        <taxon>Anthemidinae</taxon>
        <taxon>Tanacetum</taxon>
    </lineage>
</organism>
<sequence length="275" mass="30308">MNISTNTPIPRITNNTIDELLAKLLDILVSNNSSPTASNMSQLLTTPIALNTSSPVPYISGPVGYYLTQLAQSTYMTQYVQSGSTGSTVSSGQAIVMPYAFTTGILHDPASSAWNFDTGASSHLNNLVNGLSENFNTCMYLFVLNLTSVRQFVCDNNCTIEFDAFGFFVKDFLTRRVLLRCDSTGNLYPVTAPSPIPYDFFVSQQMWHQRLRHPGGEVLRRLISSNFISGNKEKVPVLCHACQLGKHMRLPFVNSGTVISSCFDIIHSDVWTSPI</sequence>
<dbReference type="AlphaFoldDB" id="A0A6L2J7C4"/>
<dbReference type="InterPro" id="IPR025724">
    <property type="entry name" value="GAG-pre-integrase_dom"/>
</dbReference>
<name>A0A6L2J7C4_TANCI</name>
<proteinExistence type="predicted"/>
<dbReference type="EMBL" id="BKCJ010000264">
    <property type="protein sequence ID" value="GEU31564.1"/>
    <property type="molecule type" value="Genomic_DNA"/>
</dbReference>
<accession>A0A6L2J7C4</accession>
<evidence type="ECO:0000313" key="2">
    <source>
        <dbReference type="EMBL" id="GEU31564.1"/>
    </source>
</evidence>
<evidence type="ECO:0000259" key="1">
    <source>
        <dbReference type="Pfam" id="PF13976"/>
    </source>
</evidence>
<protein>
    <submittedName>
        <fullName evidence="2">Ribonuclease H-like domain-containing protein</fullName>
    </submittedName>
</protein>
<gene>
    <name evidence="2" type="ORF">Tci_003542</name>
</gene>
<comment type="caution">
    <text evidence="2">The sequence shown here is derived from an EMBL/GenBank/DDBJ whole genome shotgun (WGS) entry which is preliminary data.</text>
</comment>
<reference evidence="2" key="1">
    <citation type="journal article" date="2019" name="Sci. Rep.">
        <title>Draft genome of Tanacetum cinerariifolium, the natural source of mosquito coil.</title>
        <authorList>
            <person name="Yamashiro T."/>
            <person name="Shiraishi A."/>
            <person name="Satake H."/>
            <person name="Nakayama K."/>
        </authorList>
    </citation>
    <scope>NUCLEOTIDE SEQUENCE</scope>
</reference>
<dbReference type="Pfam" id="PF13976">
    <property type="entry name" value="gag_pre-integrs"/>
    <property type="match status" value="1"/>
</dbReference>
<feature type="domain" description="GAG-pre-integrase" evidence="1">
    <location>
        <begin position="203"/>
        <end position="247"/>
    </location>
</feature>